<comment type="subcellular location">
    <subcellularLocation>
        <location evidence="1">Nucleus</location>
    </subcellularLocation>
</comment>
<organism evidence="12 13">
    <name type="scientific">Nepenthes gracilis</name>
    <name type="common">Slender pitcher plant</name>
    <dbReference type="NCBI Taxonomy" id="150966"/>
    <lineage>
        <taxon>Eukaryota</taxon>
        <taxon>Viridiplantae</taxon>
        <taxon>Streptophyta</taxon>
        <taxon>Embryophyta</taxon>
        <taxon>Tracheophyta</taxon>
        <taxon>Spermatophyta</taxon>
        <taxon>Magnoliopsida</taxon>
        <taxon>eudicotyledons</taxon>
        <taxon>Gunneridae</taxon>
        <taxon>Pentapetalae</taxon>
        <taxon>Caryophyllales</taxon>
        <taxon>Nepenthaceae</taxon>
        <taxon>Nepenthes</taxon>
    </lineage>
</organism>
<keyword evidence="2" id="KW-0479">Metal-binding</keyword>
<evidence type="ECO:0000313" key="13">
    <source>
        <dbReference type="Proteomes" id="UP001279734"/>
    </source>
</evidence>
<dbReference type="AlphaFoldDB" id="A0AAD3TGN6"/>
<dbReference type="FunFam" id="4.10.1100.10:FF:000001">
    <property type="entry name" value="Squamosa promoter-binding-like protein 14"/>
    <property type="match status" value="1"/>
</dbReference>
<keyword evidence="5" id="KW-0805">Transcription regulation</keyword>
<dbReference type="InterPro" id="IPR036893">
    <property type="entry name" value="SBP_sf"/>
</dbReference>
<keyword evidence="3 9" id="KW-0863">Zinc-finger</keyword>
<evidence type="ECO:0000256" key="8">
    <source>
        <dbReference type="ARBA" id="ARBA00023242"/>
    </source>
</evidence>
<reference evidence="12" key="1">
    <citation type="submission" date="2023-05" db="EMBL/GenBank/DDBJ databases">
        <title>Nepenthes gracilis genome sequencing.</title>
        <authorList>
            <person name="Fukushima K."/>
        </authorList>
    </citation>
    <scope>NUCLEOTIDE SEQUENCE</scope>
    <source>
        <strain evidence="12">SING2019-196</strain>
    </source>
</reference>
<keyword evidence="7" id="KW-0804">Transcription</keyword>
<dbReference type="PROSITE" id="PS51141">
    <property type="entry name" value="ZF_SBP"/>
    <property type="match status" value="1"/>
</dbReference>
<evidence type="ECO:0000256" key="3">
    <source>
        <dbReference type="ARBA" id="ARBA00022771"/>
    </source>
</evidence>
<keyword evidence="13" id="KW-1185">Reference proteome</keyword>
<evidence type="ECO:0000256" key="1">
    <source>
        <dbReference type="ARBA" id="ARBA00004123"/>
    </source>
</evidence>
<evidence type="ECO:0000256" key="10">
    <source>
        <dbReference type="SAM" id="MobiDB-lite"/>
    </source>
</evidence>
<keyword evidence="6" id="KW-0238">DNA-binding</keyword>
<evidence type="ECO:0000259" key="11">
    <source>
        <dbReference type="PROSITE" id="PS51141"/>
    </source>
</evidence>
<dbReference type="PANTHER" id="PTHR31251:SF226">
    <property type="entry name" value="SQUAMOSA PROMOTER-BINDING-LIKE PROTEIN 6"/>
    <property type="match status" value="1"/>
</dbReference>
<dbReference type="PANTHER" id="PTHR31251">
    <property type="entry name" value="SQUAMOSA PROMOTER-BINDING-LIKE PROTEIN 4"/>
    <property type="match status" value="1"/>
</dbReference>
<evidence type="ECO:0000256" key="5">
    <source>
        <dbReference type="ARBA" id="ARBA00023015"/>
    </source>
</evidence>
<feature type="region of interest" description="Disordered" evidence="10">
    <location>
        <begin position="1"/>
        <end position="36"/>
    </location>
</feature>
<feature type="compositionally biased region" description="Polar residues" evidence="10">
    <location>
        <begin position="19"/>
        <end position="32"/>
    </location>
</feature>
<evidence type="ECO:0000256" key="6">
    <source>
        <dbReference type="ARBA" id="ARBA00023125"/>
    </source>
</evidence>
<dbReference type="GO" id="GO:0005634">
    <property type="term" value="C:nucleus"/>
    <property type="evidence" value="ECO:0007669"/>
    <property type="project" value="UniProtKB-SubCell"/>
</dbReference>
<evidence type="ECO:0000256" key="7">
    <source>
        <dbReference type="ARBA" id="ARBA00023163"/>
    </source>
</evidence>
<feature type="region of interest" description="Disordered" evidence="10">
    <location>
        <begin position="54"/>
        <end position="89"/>
    </location>
</feature>
<comment type="caution">
    <text evidence="12">The sequence shown here is derived from an EMBL/GenBank/DDBJ whole genome shotgun (WGS) entry which is preliminary data.</text>
</comment>
<feature type="domain" description="SBP-type" evidence="11">
    <location>
        <begin position="94"/>
        <end position="171"/>
    </location>
</feature>
<dbReference type="Gene3D" id="4.10.1100.10">
    <property type="entry name" value="Transcription factor, SBP-box domain"/>
    <property type="match status" value="1"/>
</dbReference>
<accession>A0AAD3TGN6</accession>
<evidence type="ECO:0000256" key="4">
    <source>
        <dbReference type="ARBA" id="ARBA00022833"/>
    </source>
</evidence>
<dbReference type="InterPro" id="IPR004333">
    <property type="entry name" value="SBP_dom"/>
</dbReference>
<name>A0AAD3TGN6_NEPGR</name>
<dbReference type="InterPro" id="IPR044817">
    <property type="entry name" value="SBP-like"/>
</dbReference>
<dbReference type="SUPFAM" id="SSF103612">
    <property type="entry name" value="SBT domain"/>
    <property type="match status" value="1"/>
</dbReference>
<gene>
    <name evidence="12" type="ORF">Nepgr_030210</name>
</gene>
<evidence type="ECO:0000256" key="2">
    <source>
        <dbReference type="ARBA" id="ARBA00022723"/>
    </source>
</evidence>
<dbReference type="Proteomes" id="UP001279734">
    <property type="component" value="Unassembled WGS sequence"/>
</dbReference>
<dbReference type="EMBL" id="BSYO01000034">
    <property type="protein sequence ID" value="GMH28367.1"/>
    <property type="molecule type" value="Genomic_DNA"/>
</dbReference>
<dbReference type="Pfam" id="PF03110">
    <property type="entry name" value="SBP"/>
    <property type="match status" value="1"/>
</dbReference>
<keyword evidence="4" id="KW-0862">Zinc</keyword>
<protein>
    <recommendedName>
        <fullName evidence="11">SBP-type domain-containing protein</fullName>
    </recommendedName>
</protein>
<dbReference type="GO" id="GO:0003677">
    <property type="term" value="F:DNA binding"/>
    <property type="evidence" value="ECO:0007669"/>
    <property type="project" value="UniProtKB-KW"/>
</dbReference>
<evidence type="ECO:0000313" key="12">
    <source>
        <dbReference type="EMBL" id="GMH28367.1"/>
    </source>
</evidence>
<sequence>MGFRSYEEMGGSGNPAVGGSQQKTSPGPSDSPNGLKFGQKIYFGNVGIGDLAKSRSGSSSLSLPPVAVEGGGSGGQGARTPRKKGRGVVQSARLPRCQVEGCRVDLSDAKAYYSRHKVCGMHSKSAKVIVAGIEQRFCQQCSRFHQLSEFDEGKRSCRRRLAGHNQRRRKPPPASLFSSWLGRSSSSIFDSGRSGGRAGGFLVDFTAYPPGTGAWPVEKSEIFLQSSADGTGFSSPISSGDCFIGVADSSRALSLLSNQNLDSINQESCHGLNDKMTAGAPMAQPMTPGRTVGLNHFSSSCSPWGFTGSLQSVLPELGQISQPPSTGFDSELEMARHSGQHCMEIEHSEANDPPTFHVPWSL</sequence>
<keyword evidence="8" id="KW-0539">Nucleus</keyword>
<evidence type="ECO:0000256" key="9">
    <source>
        <dbReference type="PROSITE-ProRule" id="PRU00470"/>
    </source>
</evidence>
<proteinExistence type="predicted"/>
<dbReference type="GO" id="GO:0008270">
    <property type="term" value="F:zinc ion binding"/>
    <property type="evidence" value="ECO:0007669"/>
    <property type="project" value="UniProtKB-KW"/>
</dbReference>
<feature type="compositionally biased region" description="Low complexity" evidence="10">
    <location>
        <begin position="54"/>
        <end position="63"/>
    </location>
</feature>